<evidence type="ECO:0000256" key="2">
    <source>
        <dbReference type="ARBA" id="ARBA00022898"/>
    </source>
</evidence>
<comment type="cofactor">
    <cofactor evidence="1">
        <name>pyridoxal 5'-phosphate</name>
        <dbReference type="ChEBI" id="CHEBI:597326"/>
    </cofactor>
</comment>
<protein>
    <submittedName>
        <fullName evidence="4">Diaminopropionate ammonia-lyase</fullName>
    </submittedName>
</protein>
<dbReference type="SUPFAM" id="SSF53686">
    <property type="entry name" value="Tryptophan synthase beta subunit-like PLP-dependent enzymes"/>
    <property type="match status" value="1"/>
</dbReference>
<dbReference type="OrthoDB" id="34584at2"/>
<dbReference type="NCBIfam" id="NF006058">
    <property type="entry name" value="PRK08206.1"/>
    <property type="match status" value="1"/>
</dbReference>
<feature type="domain" description="Tryptophan synthase beta chain-like PALP" evidence="3">
    <location>
        <begin position="49"/>
        <end position="378"/>
    </location>
</feature>
<evidence type="ECO:0000313" key="4">
    <source>
        <dbReference type="EMBL" id="PPC76633.1"/>
    </source>
</evidence>
<dbReference type="Pfam" id="PF00291">
    <property type="entry name" value="PALP"/>
    <property type="match status" value="1"/>
</dbReference>
<dbReference type="PANTHER" id="PTHR42937:SF1">
    <property type="entry name" value="DIAMINOPROPIONATE AMMONIA-LYASE"/>
    <property type="match status" value="1"/>
</dbReference>
<evidence type="ECO:0000259" key="3">
    <source>
        <dbReference type="Pfam" id="PF00291"/>
    </source>
</evidence>
<dbReference type="Gene3D" id="3.40.50.1100">
    <property type="match status" value="2"/>
</dbReference>
<organism evidence="4 5">
    <name type="scientific">Proteobacteria bacterium 228</name>
    <dbReference type="NCBI Taxonomy" id="2083153"/>
    <lineage>
        <taxon>Bacteria</taxon>
        <taxon>Pseudomonadati</taxon>
        <taxon>Pseudomonadota</taxon>
    </lineage>
</organism>
<dbReference type="InterPro" id="IPR001926">
    <property type="entry name" value="TrpB-like_PALP"/>
</dbReference>
<comment type="caution">
    <text evidence="4">The sequence shown here is derived from an EMBL/GenBank/DDBJ whole genome shotgun (WGS) entry which is preliminary data.</text>
</comment>
<gene>
    <name evidence="4" type="ORF">C4K68_14495</name>
</gene>
<dbReference type="PANTHER" id="PTHR42937">
    <property type="match status" value="1"/>
</dbReference>
<name>A0A2S5KPM9_9PROT</name>
<keyword evidence="2" id="KW-0663">Pyridoxal phosphate</keyword>
<dbReference type="EMBL" id="PRLP01000046">
    <property type="protein sequence ID" value="PPC76633.1"/>
    <property type="molecule type" value="Genomic_DNA"/>
</dbReference>
<dbReference type="CDD" id="cd00640">
    <property type="entry name" value="Trp-synth-beta_II"/>
    <property type="match status" value="1"/>
</dbReference>
<dbReference type="AlphaFoldDB" id="A0A2S5KPM9"/>
<reference evidence="4 5" key="1">
    <citation type="submission" date="2018-02" db="EMBL/GenBank/DDBJ databases">
        <title>novel marine gammaproteobacteria from coastal saline agro ecosystem.</title>
        <authorList>
            <person name="Krishnan R."/>
            <person name="Ramesh Kumar N."/>
        </authorList>
    </citation>
    <scope>NUCLEOTIDE SEQUENCE [LARGE SCALE GENOMIC DNA]</scope>
    <source>
        <strain evidence="4 5">228</strain>
    </source>
</reference>
<sequence length="388" mass="41414">MSHPFQLIAGNALLRTREDPVNPVWDHDLNVVLPTQDMQHAAIAMHHWPEYRPTPLYSLPAMASTLQLGQLWVKDESQRFGRGGVKALGAPYGLLTLLGEALLLPPELIADGQAHDRCTAYTAIAATDGNHGLALAWAAKQFGCAAHIVLGQGVDEGRIQRIRDCGAVVEVIPGTYDDAVLLAEQRAREDHHTLLITDTDYHGGLPVTRAIMAGYSVLAQEMAESLHLTPPTHVFLHCGVGGLAAAVAAGLWHVLEHAPNVITVEPTRAACLFASLAHGQMMQVPGDLSTRMIGLSCGLPSQPAWQILRRCASGAVTVSDELSLQVQHTLARGIGSDPQILSGDTGIAGLTGLWLAAQSPLLRQAFELNENSRVLVISSEGPQPGQVI</sequence>
<evidence type="ECO:0000256" key="1">
    <source>
        <dbReference type="ARBA" id="ARBA00001933"/>
    </source>
</evidence>
<accession>A0A2S5KPM9</accession>
<dbReference type="Proteomes" id="UP000238196">
    <property type="component" value="Unassembled WGS sequence"/>
</dbReference>
<evidence type="ECO:0000313" key="5">
    <source>
        <dbReference type="Proteomes" id="UP000238196"/>
    </source>
</evidence>
<proteinExistence type="predicted"/>
<dbReference type="InterPro" id="IPR036052">
    <property type="entry name" value="TrpB-like_PALP_sf"/>
</dbReference>